<dbReference type="PANTHER" id="PTHR47452">
    <property type="entry name" value="PUTATIVE-RELATED"/>
    <property type="match status" value="1"/>
</dbReference>
<organism evidence="2 3">
    <name type="scientific">Cupriavidus oxalaticus</name>
    <dbReference type="NCBI Taxonomy" id="96344"/>
    <lineage>
        <taxon>Bacteria</taxon>
        <taxon>Pseudomonadati</taxon>
        <taxon>Pseudomonadota</taxon>
        <taxon>Betaproteobacteria</taxon>
        <taxon>Burkholderiales</taxon>
        <taxon>Burkholderiaceae</taxon>
        <taxon>Cupriavidus</taxon>
    </lineage>
</organism>
<evidence type="ECO:0000259" key="1">
    <source>
        <dbReference type="Pfam" id="PF17102"/>
    </source>
</evidence>
<dbReference type="PANTHER" id="PTHR47452:SF2">
    <property type="entry name" value="GLYCOSYLTRANSFERASE"/>
    <property type="match status" value="1"/>
</dbReference>
<dbReference type="Proteomes" id="UP000325743">
    <property type="component" value="Chromosome 1"/>
</dbReference>
<evidence type="ECO:0000313" key="3">
    <source>
        <dbReference type="Proteomes" id="UP000325743"/>
    </source>
</evidence>
<name>A0A5P3VGH9_9BURK</name>
<accession>A0A5P3VGH9</accession>
<gene>
    <name evidence="2" type="ORF">D2917_00060</name>
</gene>
<dbReference type="InterPro" id="IPR031357">
    <property type="entry name" value="Stealth_CR3"/>
</dbReference>
<evidence type="ECO:0000313" key="2">
    <source>
        <dbReference type="EMBL" id="QEZ45018.1"/>
    </source>
</evidence>
<dbReference type="EMBL" id="CP032518">
    <property type="protein sequence ID" value="QEZ45018.1"/>
    <property type="molecule type" value="Genomic_DNA"/>
</dbReference>
<dbReference type="AlphaFoldDB" id="A0A5P3VGH9"/>
<dbReference type="InterPro" id="IPR053362">
    <property type="entry name" value="RPS_phosphotransferase_WefF"/>
</dbReference>
<sequence length="425" mass="48639">MFVTEPCTYHDFFDEADRSIAYLEPYGMAYDGNMFDATREFLSPAINSHRLISKFFPSWKAVRLHKHSPYALKKSILDEIEAEISAELTETRTAKVRTSEDINLPSFFYHHYALASGRAVEGDAPYLIVRPTNINKLTKIAGVRGYKFLCFNDGDGSADDRAYLQAYRGLMSQVFPHRGSFEIAHVSWSRKNVSKTIMAYKTRKHRIPYIRKMIGDAQVSLDEGQWGLWENSKRCWLSYDSGADFHMVIQDDAIVAERFYEKFEKYLTEKPSKKVFSLFFRLKSKKTHPEFNAAATGSVDNGGFEFPRLQFGVAIVVESGMVEPMVKFADGLSDVKYKNIDDLRFSAFFNQVGVKTFYTLPSLVDHEELLDSTIRRDAAGRTATWFADGKNNFLLQFLDVENKRIENLGEKEIDNSVDFLSNTIA</sequence>
<feature type="domain" description="Stealth protein CR3 conserved region 3" evidence="1">
    <location>
        <begin position="66"/>
        <end position="113"/>
    </location>
</feature>
<dbReference type="Pfam" id="PF17102">
    <property type="entry name" value="Stealth_CR3"/>
    <property type="match status" value="1"/>
</dbReference>
<proteinExistence type="predicted"/>
<protein>
    <recommendedName>
        <fullName evidence="1">Stealth protein CR3 conserved region 3 domain-containing protein</fullName>
    </recommendedName>
</protein>
<reference evidence="2 3" key="1">
    <citation type="submission" date="2018-09" db="EMBL/GenBank/DDBJ databases">
        <title>Complete genome sequence of Cupriavidus oxalaticus T2, a bacterium capable of phenol tolerance and degradation.</title>
        <authorList>
            <person name="Yan J."/>
        </authorList>
    </citation>
    <scope>NUCLEOTIDE SEQUENCE [LARGE SCALE GENOMIC DNA]</scope>
    <source>
        <strain evidence="2 3">T2</strain>
    </source>
</reference>